<proteinExistence type="predicted"/>
<accession>A0ABZ3E3L6</accession>
<keyword evidence="2" id="KW-1185">Reference proteome</keyword>
<dbReference type="Proteomes" id="UP001445268">
    <property type="component" value="Chromosome"/>
</dbReference>
<reference evidence="1 2" key="1">
    <citation type="submission" date="2024-04" db="EMBL/GenBank/DDBJ databases">
        <title>Marinobacter sp. SBY-1.</title>
        <authorList>
            <person name="Pan C."/>
        </authorList>
    </citation>
    <scope>NUCLEOTIDE SEQUENCE [LARGE SCALE GENOMIC DNA]</scope>
    <source>
        <strain evidence="1 2">SBY-1</strain>
    </source>
</reference>
<name>A0ABZ3E3L6_9GAMM</name>
<dbReference type="EMBL" id="CP152380">
    <property type="protein sequence ID" value="XAF54066.1"/>
    <property type="molecule type" value="Genomic_DNA"/>
</dbReference>
<sequence>MKNLPQNEQRDLREIFADLESIDTLQGEINCKVSAISVFDHWLSPDEASVLLQRVATEEQVDRDEKHFCLVKNMVERWDCLTYRQRGRGHKSYYVFKRFYDRAEVLKYALPMKSRRSSLHHFKLVLPEIRGIYIQGFDDTNFLYHHGGEGITELLGMAAECGLHELEVNT</sequence>
<gene>
    <name evidence="1" type="ORF">AAGT77_00520</name>
</gene>
<organism evidence="1 2">
    <name type="scientific">Marinobacter alkaliphilus</name>
    <dbReference type="NCBI Taxonomy" id="254719"/>
    <lineage>
        <taxon>Bacteria</taxon>
        <taxon>Pseudomonadati</taxon>
        <taxon>Pseudomonadota</taxon>
        <taxon>Gammaproteobacteria</taxon>
        <taxon>Pseudomonadales</taxon>
        <taxon>Marinobacteraceae</taxon>
        <taxon>Marinobacter</taxon>
    </lineage>
</organism>
<dbReference type="RefSeq" id="WP_319634179.1">
    <property type="nucleotide sequence ID" value="NZ_CP152380.1"/>
</dbReference>
<evidence type="ECO:0000313" key="2">
    <source>
        <dbReference type="Proteomes" id="UP001445268"/>
    </source>
</evidence>
<protein>
    <submittedName>
        <fullName evidence="1">Uncharacterized protein</fullName>
    </submittedName>
</protein>
<evidence type="ECO:0000313" key="1">
    <source>
        <dbReference type="EMBL" id="XAF54066.1"/>
    </source>
</evidence>